<feature type="compositionally biased region" description="Polar residues" evidence="1">
    <location>
        <begin position="247"/>
        <end position="271"/>
    </location>
</feature>
<proteinExistence type="predicted"/>
<evidence type="ECO:0000313" key="3">
    <source>
        <dbReference type="EMBL" id="KAH0574399.1"/>
    </source>
</evidence>
<feature type="region of interest" description="Disordered" evidence="1">
    <location>
        <begin position="244"/>
        <end position="271"/>
    </location>
</feature>
<dbReference type="EMBL" id="KI546085">
    <property type="protein sequence ID" value="EST46094.1"/>
    <property type="molecule type" value="Genomic_DNA"/>
</dbReference>
<reference evidence="3" key="2">
    <citation type="submission" date="2020-12" db="EMBL/GenBank/DDBJ databases">
        <title>New Spironucleus salmonicida genome in near-complete chromosomes.</title>
        <authorList>
            <person name="Xu F."/>
            <person name="Kurt Z."/>
            <person name="Jimenez-Gonzalez A."/>
            <person name="Astvaldsson A."/>
            <person name="Andersson J.O."/>
            <person name="Svard S.G."/>
        </authorList>
    </citation>
    <scope>NUCLEOTIDE SEQUENCE</scope>
    <source>
        <strain evidence="3">ATCC 50377</strain>
    </source>
</reference>
<gene>
    <name evidence="2" type="ORF">SS50377_14085</name>
    <name evidence="3" type="ORF">SS50377_24355</name>
</gene>
<keyword evidence="4" id="KW-1185">Reference proteome</keyword>
<accession>V6LZ33</accession>
<reference evidence="2 3" key="1">
    <citation type="journal article" date="2014" name="PLoS Genet.">
        <title>The Genome of Spironucleus salmonicida Highlights a Fish Pathogen Adapted to Fluctuating Environments.</title>
        <authorList>
            <person name="Xu F."/>
            <person name="Jerlstrom-Hultqvist J."/>
            <person name="Einarsson E."/>
            <person name="Astvaldsson A."/>
            <person name="Svard S.G."/>
            <person name="Andersson J.O."/>
        </authorList>
    </citation>
    <scope>NUCLEOTIDE SEQUENCE</scope>
    <source>
        <strain evidence="3">ATCC 50377</strain>
    </source>
</reference>
<dbReference type="VEuPathDB" id="GiardiaDB:SS50377_24355"/>
<sequence>MELLEEEEFFSQTYPQLDRYCYFITHLQNYPAIPFSITEKITTLTSRAPTNSLEARAFAQLLFMLNPMTLDEIQNIITLEILTNDSDHTEIPINSKHFTHQKDMFLSLLYLKKVTISPSLNNFETALFHAKRSKCEKMLQKVYFFYGNFALSKGKLRLANHCFKCVLEVKNGNKNFVCAAKTGLHKICENAYKMLHGKKSEKLNQIRIFRETNEDIEGEVNQLLKKLGVVPVITAVRSKSFQRIHHSSSVQNQQRKQRSQTPIQSVASSSYSTETFRQKGVKKIPTKLIKNNNQSFVMDLATDFGFSRQRMKEIFSNCQYDKIRSTTEFKQSLMQNAKLQDYYSVGLVDLMPLPQPNSLFYGDDISIVGRKNVRCHAGDEEMRQAKDKVIGEVKYNKIYEEADQQYKQYVVDLTEDSNVE</sequence>
<organism evidence="2">
    <name type="scientific">Spironucleus salmonicida</name>
    <dbReference type="NCBI Taxonomy" id="348837"/>
    <lineage>
        <taxon>Eukaryota</taxon>
        <taxon>Metamonada</taxon>
        <taxon>Diplomonadida</taxon>
        <taxon>Hexamitidae</taxon>
        <taxon>Hexamitinae</taxon>
        <taxon>Spironucleus</taxon>
    </lineage>
</organism>
<dbReference type="AlphaFoldDB" id="V6LZ33"/>
<evidence type="ECO:0000313" key="2">
    <source>
        <dbReference type="EMBL" id="EST46094.1"/>
    </source>
</evidence>
<evidence type="ECO:0000256" key="1">
    <source>
        <dbReference type="SAM" id="MobiDB-lite"/>
    </source>
</evidence>
<name>V6LZ33_9EUKA</name>
<protein>
    <submittedName>
        <fullName evidence="2">Uncharacterized protein</fullName>
    </submittedName>
</protein>
<evidence type="ECO:0000313" key="4">
    <source>
        <dbReference type="Proteomes" id="UP000018208"/>
    </source>
</evidence>
<dbReference type="Proteomes" id="UP000018208">
    <property type="component" value="Unassembled WGS sequence"/>
</dbReference>
<dbReference type="EMBL" id="AUWU02000004">
    <property type="protein sequence ID" value="KAH0574399.1"/>
    <property type="molecule type" value="Genomic_DNA"/>
</dbReference>